<evidence type="ECO:0000259" key="12">
    <source>
        <dbReference type="SMART" id="SM00474"/>
    </source>
</evidence>
<keyword evidence="4" id="KW-0378">Hydrolase</keyword>
<keyword evidence="7" id="KW-0539">Nucleus</keyword>
<evidence type="ECO:0000256" key="8">
    <source>
        <dbReference type="ARBA" id="ARBA00037949"/>
    </source>
</evidence>
<evidence type="ECO:0000313" key="14">
    <source>
        <dbReference type="Proteomes" id="UP001162164"/>
    </source>
</evidence>
<evidence type="ECO:0000256" key="1">
    <source>
        <dbReference type="ARBA" id="ARBA00004123"/>
    </source>
</evidence>
<comment type="subcellular location">
    <subcellularLocation>
        <location evidence="1">Nucleus</location>
    </subcellularLocation>
</comment>
<dbReference type="InterPro" id="IPR036397">
    <property type="entry name" value="RNaseH_sf"/>
</dbReference>
<feature type="domain" description="3'-5' exonuclease" evidence="12">
    <location>
        <begin position="44"/>
        <end position="230"/>
    </location>
</feature>
<proteinExistence type="inferred from homology"/>
<dbReference type="SUPFAM" id="SSF53098">
    <property type="entry name" value="Ribonuclease H-like"/>
    <property type="match status" value="1"/>
</dbReference>
<evidence type="ECO:0000256" key="11">
    <source>
        <dbReference type="ARBA" id="ARBA00045901"/>
    </source>
</evidence>
<keyword evidence="6" id="KW-0460">Magnesium</keyword>
<keyword evidence="14" id="KW-1185">Reference proteome</keyword>
<comment type="similarity">
    <text evidence="8">Belongs to the WRNexo family.</text>
</comment>
<reference evidence="13" key="1">
    <citation type="journal article" date="2023" name="Insect Mol. Biol.">
        <title>Genome sequencing provides insights into the evolution of gene families encoding plant cell wall-degrading enzymes in longhorned beetles.</title>
        <authorList>
            <person name="Shin N.R."/>
            <person name="Okamura Y."/>
            <person name="Kirsch R."/>
            <person name="Pauchet Y."/>
        </authorList>
    </citation>
    <scope>NUCLEOTIDE SEQUENCE</scope>
    <source>
        <strain evidence="13">MMC_N1</strain>
    </source>
</reference>
<dbReference type="Pfam" id="PF01612">
    <property type="entry name" value="DNA_pol_A_exo1"/>
    <property type="match status" value="1"/>
</dbReference>
<dbReference type="PANTHER" id="PTHR13620:SF109">
    <property type="entry name" value="3'-5' EXONUCLEASE"/>
    <property type="match status" value="1"/>
</dbReference>
<dbReference type="CDD" id="cd06141">
    <property type="entry name" value="WRN_exo"/>
    <property type="match status" value="1"/>
</dbReference>
<keyword evidence="3" id="KW-0479">Metal-binding</keyword>
<dbReference type="InterPro" id="IPR002562">
    <property type="entry name" value="3'-5'_exonuclease_dom"/>
</dbReference>
<comment type="function">
    <text evidence="11">Has exonuclease activity on both single-stranded and duplex templates bearing overhangs, but not blunt ended duplex DNA, and cleaves in a 3'-5' direction. Essential for the formation of DNA replication focal centers. Has an important role in maintaining genome stability.</text>
</comment>
<organism evidence="13 14">
    <name type="scientific">Molorchus minor</name>
    <dbReference type="NCBI Taxonomy" id="1323400"/>
    <lineage>
        <taxon>Eukaryota</taxon>
        <taxon>Metazoa</taxon>
        <taxon>Ecdysozoa</taxon>
        <taxon>Arthropoda</taxon>
        <taxon>Hexapoda</taxon>
        <taxon>Insecta</taxon>
        <taxon>Pterygota</taxon>
        <taxon>Neoptera</taxon>
        <taxon>Endopterygota</taxon>
        <taxon>Coleoptera</taxon>
        <taxon>Polyphaga</taxon>
        <taxon>Cucujiformia</taxon>
        <taxon>Chrysomeloidea</taxon>
        <taxon>Cerambycidae</taxon>
        <taxon>Lamiinae</taxon>
        <taxon>Monochamini</taxon>
        <taxon>Molorchus</taxon>
    </lineage>
</organism>
<evidence type="ECO:0000256" key="9">
    <source>
        <dbReference type="ARBA" id="ARBA00040531"/>
    </source>
</evidence>
<evidence type="ECO:0000256" key="7">
    <source>
        <dbReference type="ARBA" id="ARBA00023242"/>
    </source>
</evidence>
<evidence type="ECO:0000256" key="10">
    <source>
        <dbReference type="ARBA" id="ARBA00042761"/>
    </source>
</evidence>
<dbReference type="Proteomes" id="UP001162164">
    <property type="component" value="Unassembled WGS sequence"/>
</dbReference>
<evidence type="ECO:0000256" key="5">
    <source>
        <dbReference type="ARBA" id="ARBA00022839"/>
    </source>
</evidence>
<dbReference type="InterPro" id="IPR012337">
    <property type="entry name" value="RNaseH-like_sf"/>
</dbReference>
<keyword evidence="2" id="KW-0540">Nuclease</keyword>
<evidence type="ECO:0000256" key="6">
    <source>
        <dbReference type="ARBA" id="ARBA00022842"/>
    </source>
</evidence>
<dbReference type="PANTHER" id="PTHR13620">
    <property type="entry name" value="3-5 EXONUCLEASE"/>
    <property type="match status" value="1"/>
</dbReference>
<comment type="caution">
    <text evidence="13">The sequence shown here is derived from an EMBL/GenBank/DDBJ whole genome shotgun (WGS) entry which is preliminary data.</text>
</comment>
<accession>A0ABQ9J4X6</accession>
<name>A0ABQ9J4X6_9CUCU</name>
<dbReference type="InterPro" id="IPR051132">
    <property type="entry name" value="3-5_Exonuclease_domain"/>
</dbReference>
<protein>
    <recommendedName>
        <fullName evidence="9">3'-5' exonuclease</fullName>
    </recommendedName>
    <alternativeName>
        <fullName evidence="10">Werner Syndrome-like exonuclease</fullName>
    </alternativeName>
</protein>
<dbReference type="Gene3D" id="3.30.420.10">
    <property type="entry name" value="Ribonuclease H-like superfamily/Ribonuclease H"/>
    <property type="match status" value="1"/>
</dbReference>
<evidence type="ECO:0000313" key="13">
    <source>
        <dbReference type="EMBL" id="KAJ8972899.1"/>
    </source>
</evidence>
<dbReference type="SMART" id="SM00474">
    <property type="entry name" value="35EXOc"/>
    <property type="match status" value="1"/>
</dbReference>
<gene>
    <name evidence="13" type="ORF">NQ317_019615</name>
</gene>
<evidence type="ECO:0000256" key="4">
    <source>
        <dbReference type="ARBA" id="ARBA00022801"/>
    </source>
</evidence>
<evidence type="ECO:0000256" key="3">
    <source>
        <dbReference type="ARBA" id="ARBA00022723"/>
    </source>
</evidence>
<evidence type="ECO:0000256" key="2">
    <source>
        <dbReference type="ARBA" id="ARBA00022722"/>
    </source>
</evidence>
<sequence>MDMLELGMKLRSQISPAEREAKRKKEKQKEAWDKRPYIKYNGKIKYHTELIDCAMLCDTLLETANRCEDIMVVGFDMEWPFSYQTGPERTAVIQISPDLDNCYILHVTKLKNLPKGLSEFLAHPKVRLTGNNIKNDVRKLARDFKGFNVDRLVENCIDLGVMANSILPINQRWSLAALVEYILELKINKDKKVRMSKWHVIPLTKKQQTYAAIDAYVSLLLYQKLKERENQVFADENAVIN</sequence>
<keyword evidence="5" id="KW-0269">Exonuclease</keyword>
<dbReference type="EMBL" id="JAPWTJ010001285">
    <property type="protein sequence ID" value="KAJ8972899.1"/>
    <property type="molecule type" value="Genomic_DNA"/>
</dbReference>